<protein>
    <submittedName>
        <fullName evidence="1">Uncharacterized protein</fullName>
    </submittedName>
</protein>
<evidence type="ECO:0000313" key="1">
    <source>
        <dbReference type="EMBL" id="CEL52367.1"/>
    </source>
</evidence>
<keyword evidence="2" id="KW-1185">Reference proteome</keyword>
<dbReference type="EMBL" id="LN679100">
    <property type="protein sequence ID" value="CEL52367.1"/>
    <property type="molecule type" value="Genomic_DNA"/>
</dbReference>
<accession>A0A0B7F801</accession>
<dbReference type="OrthoDB" id="10261040at2759"/>
<organism evidence="1 2">
    <name type="scientific">Thanatephorus cucumeris (strain AG1-IB / isolate 7/3/14)</name>
    <name type="common">Lettuce bottom rot fungus</name>
    <name type="synonym">Rhizoctonia solani</name>
    <dbReference type="NCBI Taxonomy" id="1108050"/>
    <lineage>
        <taxon>Eukaryota</taxon>
        <taxon>Fungi</taxon>
        <taxon>Dikarya</taxon>
        <taxon>Basidiomycota</taxon>
        <taxon>Agaricomycotina</taxon>
        <taxon>Agaricomycetes</taxon>
        <taxon>Cantharellales</taxon>
        <taxon>Ceratobasidiaceae</taxon>
        <taxon>Rhizoctonia</taxon>
        <taxon>Rhizoctonia solani AG-1</taxon>
    </lineage>
</organism>
<proteinExistence type="predicted"/>
<dbReference type="AlphaFoldDB" id="A0A0B7F801"/>
<gene>
    <name evidence="1" type="ORF">RSOLAG1IB_00908</name>
</gene>
<reference evidence="1 2" key="1">
    <citation type="submission" date="2014-11" db="EMBL/GenBank/DDBJ databases">
        <authorList>
            <person name="Wibberg Daniel"/>
        </authorList>
    </citation>
    <scope>NUCLEOTIDE SEQUENCE [LARGE SCALE GENOMIC DNA]</scope>
    <source>
        <strain evidence="1">Rhizoctonia solani AG1-IB 7/3/14</strain>
    </source>
</reference>
<sequence>MQPATNELHSAVVNLADLCQSEESFIEKASRDAHIDKQHAWAVGNTIRTLMPDAASPSAWPYLAVPMLTLVPPEKHLPDSQALEQIYDLACASNRFAQRNLIGSMLAGPSSESDEFADVGFWCGDIDENNKENSILEALSLGSWTQKGTIKRLDDTPLKTLRKSEMWELCEALTDLTEFRVERPDNGGRVMYVMAGKGLEGWCGMIGVGVWSDE</sequence>
<evidence type="ECO:0000313" key="2">
    <source>
        <dbReference type="Proteomes" id="UP000059188"/>
    </source>
</evidence>
<name>A0A0B7F801_THACB</name>
<dbReference type="Proteomes" id="UP000059188">
    <property type="component" value="Unassembled WGS sequence"/>
</dbReference>